<dbReference type="RefSeq" id="WP_320321635.1">
    <property type="nucleotide sequence ID" value="NZ_JAVIIP010000016.1"/>
</dbReference>
<keyword evidence="1" id="KW-0472">Membrane</keyword>
<sequence>MNGPEIFIVSPVTLASYARTCLRLVHFAGLTLGFGGAVFLDLMFSRYRKTPVTTELADNVEWVSKFVALGLGLLWVSGLGFLVLYHFAEPEKLTNPKIWAKVVIVAILTLNGVAIHKLVIPFVRQRIGSQLLAGMTPRMHGILVGCGVVSLVSWTMPVVLGTAPQLNFVVPCALILAGYAAVLGQAFLIANFLLRRASGNISVPASSTPGESDPSLAPS</sequence>
<feature type="transmembrane region" description="Helical" evidence="1">
    <location>
        <begin position="98"/>
        <end position="120"/>
    </location>
</feature>
<dbReference type="EMBL" id="JAVIIP010000016">
    <property type="protein sequence ID" value="MDX8540834.1"/>
    <property type="molecule type" value="Genomic_DNA"/>
</dbReference>
<evidence type="ECO:0000256" key="1">
    <source>
        <dbReference type="SAM" id="Phobius"/>
    </source>
</evidence>
<feature type="transmembrane region" description="Helical" evidence="1">
    <location>
        <begin position="141"/>
        <end position="162"/>
    </location>
</feature>
<keyword evidence="3" id="KW-1185">Reference proteome</keyword>
<proteinExistence type="predicted"/>
<gene>
    <name evidence="2" type="ORF">RFM23_24770</name>
</gene>
<reference evidence="2 3" key="1">
    <citation type="submission" date="2023-08" db="EMBL/GenBank/DDBJ databases">
        <title>Implementing the SeqCode for naming new Mesorhizobium species isolated from Vachellia karroo root nodules.</title>
        <authorList>
            <person name="Van Lill M."/>
        </authorList>
    </citation>
    <scope>NUCLEOTIDE SEQUENCE [LARGE SCALE GENOMIC DNA]</scope>
    <source>
        <strain evidence="2 3">VK4B</strain>
    </source>
</reference>
<name>A0ABU5AU44_9HYPH</name>
<comment type="caution">
    <text evidence="2">The sequence shown here is derived from an EMBL/GenBank/DDBJ whole genome shotgun (WGS) entry which is preliminary data.</text>
</comment>
<feature type="transmembrane region" description="Helical" evidence="1">
    <location>
        <begin position="24"/>
        <end position="45"/>
    </location>
</feature>
<keyword evidence="1" id="KW-1133">Transmembrane helix</keyword>
<evidence type="ECO:0008006" key="4">
    <source>
        <dbReference type="Google" id="ProtNLM"/>
    </source>
</evidence>
<organism evidence="2 3">
    <name type="scientific">Mesorhizobium abyssinicae</name>
    <dbReference type="NCBI Taxonomy" id="1209958"/>
    <lineage>
        <taxon>Bacteria</taxon>
        <taxon>Pseudomonadati</taxon>
        <taxon>Pseudomonadota</taxon>
        <taxon>Alphaproteobacteria</taxon>
        <taxon>Hyphomicrobiales</taxon>
        <taxon>Phyllobacteriaceae</taxon>
        <taxon>Mesorhizobium</taxon>
    </lineage>
</organism>
<dbReference type="Proteomes" id="UP001276564">
    <property type="component" value="Unassembled WGS sequence"/>
</dbReference>
<accession>A0ABU5AU44</accession>
<evidence type="ECO:0000313" key="2">
    <source>
        <dbReference type="EMBL" id="MDX8540834.1"/>
    </source>
</evidence>
<feature type="transmembrane region" description="Helical" evidence="1">
    <location>
        <begin position="66"/>
        <end position="86"/>
    </location>
</feature>
<evidence type="ECO:0000313" key="3">
    <source>
        <dbReference type="Proteomes" id="UP001276564"/>
    </source>
</evidence>
<keyword evidence="1" id="KW-0812">Transmembrane</keyword>
<feature type="transmembrane region" description="Helical" evidence="1">
    <location>
        <begin position="168"/>
        <end position="194"/>
    </location>
</feature>
<protein>
    <recommendedName>
        <fullName evidence="4">DUF2214 domain-containing protein</fullName>
    </recommendedName>
</protein>